<evidence type="ECO:0000256" key="2">
    <source>
        <dbReference type="ARBA" id="ARBA00023002"/>
    </source>
</evidence>
<dbReference type="AlphaFoldDB" id="A0A5K7YZV8"/>
<evidence type="ECO:0000259" key="4">
    <source>
        <dbReference type="Pfam" id="PF00171"/>
    </source>
</evidence>
<evidence type="ECO:0000256" key="3">
    <source>
        <dbReference type="ARBA" id="ARBA00023027"/>
    </source>
</evidence>
<evidence type="ECO:0000313" key="6">
    <source>
        <dbReference type="Proteomes" id="UP000427769"/>
    </source>
</evidence>
<sequence>MSVPLIKNYIDGEWAKSDSTVFGDVYNPARGEKIAAVAYGTAADVDRAVAAAKEAFTFWRETPPLTRARYLFRLKEAFEENFEDIAEVLTTEHGKAIDEARGEVRRMIENVEHATGVTTLMCGYTLEDIAKNIDCYGHRQPLGVFGCIAPYNFPAMVPWWFLPYAVVTGNTFVLKPSEQVPMTQTKIMEIVDEVGFPEGVINMVHGSKDVVNAMLAHPDIEGISFVGSTPTARHIYRECGNTGKRVQALGGAKNIVAVMSDADLEQGMPSLLTSFFGCTGQRCLSGSVLVPVGDAADRVVEQFAAAAKTVSIGDGIDEQTFMGPLISNAHRERVLGYIAKGIEEGANLILDGRGIEVDGYPNGFFVGPTVFDNVTPDMTIAREEIFGPVVSIVRAPDMDAVVDLINSRGFANAACIYTASGAVAREFKYRVKPAMIGVNIGIAAPMSFFPFGGAGNSMFGDIKGHGQEIFQFYTDMKVVIERWY</sequence>
<evidence type="ECO:0000256" key="1">
    <source>
        <dbReference type="ARBA" id="ARBA00013048"/>
    </source>
</evidence>
<dbReference type="InterPro" id="IPR016163">
    <property type="entry name" value="Ald_DH_C"/>
</dbReference>
<keyword evidence="6" id="KW-1185">Reference proteome</keyword>
<dbReference type="RefSeq" id="WP_155303209.1">
    <property type="nucleotide sequence ID" value="NZ_AP021875.1"/>
</dbReference>
<reference evidence="5 6" key="1">
    <citation type="submission" date="2019-11" db="EMBL/GenBank/DDBJ databases">
        <title>Comparative genomics of hydrocarbon-degrading Desulfosarcina strains.</title>
        <authorList>
            <person name="Watanabe M."/>
            <person name="Kojima H."/>
            <person name="Fukui M."/>
        </authorList>
    </citation>
    <scope>NUCLEOTIDE SEQUENCE [LARGE SCALE GENOMIC DNA]</scope>
    <source>
        <strain evidence="5 6">PP31</strain>
    </source>
</reference>
<keyword evidence="3" id="KW-0520">NAD</keyword>
<protein>
    <recommendedName>
        <fullName evidence="1">methylmalonate-semialdehyde dehydrogenase (CoA acylating)</fullName>
        <ecNumber evidence="1">1.2.1.27</ecNumber>
    </recommendedName>
</protein>
<accession>A0A5K7YZV8</accession>
<dbReference type="InterPro" id="IPR016162">
    <property type="entry name" value="Ald_DH_N"/>
</dbReference>
<name>A0A5K7YZV8_9BACT</name>
<dbReference type="GO" id="GO:0006210">
    <property type="term" value="P:thymine catabolic process"/>
    <property type="evidence" value="ECO:0007669"/>
    <property type="project" value="TreeGrafter"/>
</dbReference>
<dbReference type="OrthoDB" id="9762436at2"/>
<dbReference type="FunFam" id="3.40.309.10:FF:000002">
    <property type="entry name" value="Methylmalonate-semialdehyde dehydrogenase (Acylating)"/>
    <property type="match status" value="1"/>
</dbReference>
<dbReference type="GO" id="GO:0006574">
    <property type="term" value="P:L-valine catabolic process"/>
    <property type="evidence" value="ECO:0007669"/>
    <property type="project" value="TreeGrafter"/>
</dbReference>
<dbReference type="InterPro" id="IPR016161">
    <property type="entry name" value="Ald_DH/histidinol_DH"/>
</dbReference>
<dbReference type="KEGG" id="dwd:DSCW_15750"/>
<dbReference type="PANTHER" id="PTHR43866">
    <property type="entry name" value="MALONATE-SEMIALDEHYDE DEHYDROGENASE"/>
    <property type="match status" value="1"/>
</dbReference>
<dbReference type="Gene3D" id="3.40.309.10">
    <property type="entry name" value="Aldehyde Dehydrogenase, Chain A, domain 2"/>
    <property type="match status" value="1"/>
</dbReference>
<keyword evidence="2" id="KW-0560">Oxidoreductase</keyword>
<dbReference type="Proteomes" id="UP000427769">
    <property type="component" value="Chromosome"/>
</dbReference>
<dbReference type="EMBL" id="AP021875">
    <property type="protein sequence ID" value="BBO74158.1"/>
    <property type="molecule type" value="Genomic_DNA"/>
</dbReference>
<dbReference type="GO" id="GO:0004491">
    <property type="term" value="F:methylmalonate-semialdehyde dehydrogenase (acylating, NAD) activity"/>
    <property type="evidence" value="ECO:0007669"/>
    <property type="project" value="UniProtKB-EC"/>
</dbReference>
<evidence type="ECO:0000313" key="5">
    <source>
        <dbReference type="EMBL" id="BBO74158.1"/>
    </source>
</evidence>
<dbReference type="InterPro" id="IPR015590">
    <property type="entry name" value="Aldehyde_DH_dom"/>
</dbReference>
<dbReference type="FunFam" id="3.40.605.10:FF:000003">
    <property type="entry name" value="Methylmalonate-semialdehyde dehydrogenase [acylating]"/>
    <property type="match status" value="1"/>
</dbReference>
<dbReference type="Pfam" id="PF00171">
    <property type="entry name" value="Aldedh"/>
    <property type="match status" value="1"/>
</dbReference>
<dbReference type="Gene3D" id="3.40.605.10">
    <property type="entry name" value="Aldehyde Dehydrogenase, Chain A, domain 1"/>
    <property type="match status" value="1"/>
</dbReference>
<organism evidence="5 6">
    <name type="scientific">Desulfosarcina widdelii</name>
    <dbReference type="NCBI Taxonomy" id="947919"/>
    <lineage>
        <taxon>Bacteria</taxon>
        <taxon>Pseudomonadati</taxon>
        <taxon>Thermodesulfobacteriota</taxon>
        <taxon>Desulfobacteria</taxon>
        <taxon>Desulfobacterales</taxon>
        <taxon>Desulfosarcinaceae</taxon>
        <taxon>Desulfosarcina</taxon>
    </lineage>
</organism>
<feature type="domain" description="Aldehyde dehydrogenase" evidence="4">
    <location>
        <begin position="14"/>
        <end position="479"/>
    </location>
</feature>
<gene>
    <name evidence="5" type="ORF">DSCW_15750</name>
</gene>
<dbReference type="NCBIfam" id="TIGR01722">
    <property type="entry name" value="MMSDH"/>
    <property type="match status" value="1"/>
</dbReference>
<dbReference type="SUPFAM" id="SSF53720">
    <property type="entry name" value="ALDH-like"/>
    <property type="match status" value="1"/>
</dbReference>
<dbReference type="EC" id="1.2.1.27" evidence="1"/>
<proteinExistence type="predicted"/>
<dbReference type="InterPro" id="IPR010061">
    <property type="entry name" value="MeMal-semiAld_DH"/>
</dbReference>
<dbReference type="PANTHER" id="PTHR43866:SF4">
    <property type="entry name" value="MALONATE-SEMIALDEHYDE DEHYDROGENASE"/>
    <property type="match status" value="1"/>
</dbReference>
<dbReference type="CDD" id="cd07085">
    <property type="entry name" value="ALDH_F6_MMSDH"/>
    <property type="match status" value="1"/>
</dbReference>